<proteinExistence type="predicted"/>
<protein>
    <recommendedName>
        <fullName evidence="3">Reverse transcriptase domain-containing protein</fullName>
    </recommendedName>
</protein>
<feature type="non-terminal residue" evidence="1">
    <location>
        <position position="1"/>
    </location>
</feature>
<dbReference type="Proteomes" id="UP001451303">
    <property type="component" value="Unassembled WGS sequence"/>
</dbReference>
<evidence type="ECO:0000313" key="2">
    <source>
        <dbReference type="Proteomes" id="UP001451303"/>
    </source>
</evidence>
<reference evidence="1 2" key="1">
    <citation type="submission" date="2023-09" db="EMBL/GenBank/DDBJ databases">
        <title>Multi-omics analysis of a traditional fermented food reveals byproduct-associated fungal strains for waste-to-food upcycling.</title>
        <authorList>
            <consortium name="Lawrence Berkeley National Laboratory"/>
            <person name="Rekdal V.M."/>
            <person name="Villalobos-Escobedo J.M."/>
            <person name="Rodriguez-Valeron N."/>
            <person name="Garcia M.O."/>
            <person name="Vasquez D.P."/>
            <person name="Damayanti I."/>
            <person name="Sorensen P.M."/>
            <person name="Baidoo E.E."/>
            <person name="De Carvalho A.C."/>
            <person name="Riley R."/>
            <person name="Lipzen A."/>
            <person name="He G."/>
            <person name="Yan M."/>
            <person name="Haridas S."/>
            <person name="Daum C."/>
            <person name="Yoshinaga Y."/>
            <person name="Ng V."/>
            <person name="Grigoriev I.V."/>
            <person name="Munk R."/>
            <person name="Nuraida L."/>
            <person name="Wijaya C.H."/>
            <person name="Morales P.-C."/>
            <person name="Keasling J.D."/>
        </authorList>
    </citation>
    <scope>NUCLEOTIDE SEQUENCE [LARGE SCALE GENOMIC DNA]</scope>
    <source>
        <strain evidence="1 2">FGSC 2613</strain>
    </source>
</reference>
<accession>A0ABR3DDV6</accession>
<name>A0ABR3DDV6_NEUIN</name>
<evidence type="ECO:0008006" key="3">
    <source>
        <dbReference type="Google" id="ProtNLM"/>
    </source>
</evidence>
<gene>
    <name evidence="1" type="ORF">QR685DRAFT_442391</name>
</gene>
<keyword evidence="2" id="KW-1185">Reference proteome</keyword>
<sequence length="55" mass="6703">YFVMLYSKVIAPLIELLKGNKRRPFGFIKEVEEVFIKFKKLFYEVFILHYFDPVV</sequence>
<dbReference type="EMBL" id="JAVLET010000004">
    <property type="protein sequence ID" value="KAL0470851.1"/>
    <property type="molecule type" value="Genomic_DNA"/>
</dbReference>
<evidence type="ECO:0000313" key="1">
    <source>
        <dbReference type="EMBL" id="KAL0470851.1"/>
    </source>
</evidence>
<comment type="caution">
    <text evidence="1">The sequence shown here is derived from an EMBL/GenBank/DDBJ whole genome shotgun (WGS) entry which is preliminary data.</text>
</comment>
<organism evidence="1 2">
    <name type="scientific">Neurospora intermedia</name>
    <dbReference type="NCBI Taxonomy" id="5142"/>
    <lineage>
        <taxon>Eukaryota</taxon>
        <taxon>Fungi</taxon>
        <taxon>Dikarya</taxon>
        <taxon>Ascomycota</taxon>
        <taxon>Pezizomycotina</taxon>
        <taxon>Sordariomycetes</taxon>
        <taxon>Sordariomycetidae</taxon>
        <taxon>Sordariales</taxon>
        <taxon>Sordariaceae</taxon>
        <taxon>Neurospora</taxon>
    </lineage>
</organism>